<dbReference type="InterPro" id="IPR001128">
    <property type="entry name" value="Cyt_P450"/>
</dbReference>
<dbReference type="EMBL" id="DF933843">
    <property type="protein sequence ID" value="GAM43364.1"/>
    <property type="molecule type" value="Genomic_DNA"/>
</dbReference>
<dbReference type="GO" id="GO:0005506">
    <property type="term" value="F:iron ion binding"/>
    <property type="evidence" value="ECO:0007669"/>
    <property type="project" value="InterPro"/>
</dbReference>
<evidence type="ECO:0000313" key="1">
    <source>
        <dbReference type="EMBL" id="GAM43364.1"/>
    </source>
</evidence>
<name>A0A0B8MYS3_TALPI</name>
<dbReference type="GO" id="GO:0004497">
    <property type="term" value="F:monooxygenase activity"/>
    <property type="evidence" value="ECO:0007669"/>
    <property type="project" value="InterPro"/>
</dbReference>
<gene>
    <name evidence="1" type="ORF">TCE0_047r18112</name>
</gene>
<dbReference type="SUPFAM" id="SSF48264">
    <property type="entry name" value="Cytochrome P450"/>
    <property type="match status" value="1"/>
</dbReference>
<dbReference type="GO" id="GO:0020037">
    <property type="term" value="F:heme binding"/>
    <property type="evidence" value="ECO:0007669"/>
    <property type="project" value="InterPro"/>
</dbReference>
<keyword evidence="2" id="KW-1185">Reference proteome</keyword>
<reference evidence="2" key="1">
    <citation type="journal article" date="2015" name="Genome Announc.">
        <title>Draft genome sequence of Talaromyces cellulolyticus strain Y-94, a source of lignocellulosic biomass-degrading enzymes.</title>
        <authorList>
            <person name="Fujii T."/>
            <person name="Koike H."/>
            <person name="Sawayama S."/>
            <person name="Yano S."/>
            <person name="Inoue H."/>
        </authorList>
    </citation>
    <scope>NUCLEOTIDE SEQUENCE [LARGE SCALE GENOMIC DNA]</scope>
    <source>
        <strain evidence="2">Y-94</strain>
    </source>
</reference>
<dbReference type="Pfam" id="PF00067">
    <property type="entry name" value="p450"/>
    <property type="match status" value="1"/>
</dbReference>
<dbReference type="InterPro" id="IPR036396">
    <property type="entry name" value="Cyt_P450_sf"/>
</dbReference>
<proteinExistence type="predicted"/>
<accession>A0A0B8MYS3</accession>
<dbReference type="GO" id="GO:0016705">
    <property type="term" value="F:oxidoreductase activity, acting on paired donors, with incorporation or reduction of molecular oxygen"/>
    <property type="evidence" value="ECO:0007669"/>
    <property type="project" value="InterPro"/>
</dbReference>
<protein>
    <submittedName>
        <fullName evidence="1">Uncharacterized protein</fullName>
    </submittedName>
</protein>
<dbReference type="Gene3D" id="1.10.630.10">
    <property type="entry name" value="Cytochrome P450"/>
    <property type="match status" value="1"/>
</dbReference>
<organism evidence="1 2">
    <name type="scientific">Talaromyces pinophilus</name>
    <name type="common">Penicillium pinophilum</name>
    <dbReference type="NCBI Taxonomy" id="128442"/>
    <lineage>
        <taxon>Eukaryota</taxon>
        <taxon>Fungi</taxon>
        <taxon>Dikarya</taxon>
        <taxon>Ascomycota</taxon>
        <taxon>Pezizomycotina</taxon>
        <taxon>Eurotiomycetes</taxon>
        <taxon>Eurotiomycetidae</taxon>
        <taxon>Eurotiales</taxon>
        <taxon>Trichocomaceae</taxon>
        <taxon>Talaromyces</taxon>
        <taxon>Talaromyces sect. Talaromyces</taxon>
    </lineage>
</organism>
<evidence type="ECO:0000313" key="2">
    <source>
        <dbReference type="Proteomes" id="UP000053095"/>
    </source>
</evidence>
<sequence length="142" mass="16113">MGKWGVWDHSEFYSVIAPVKDGAISESLFSTTDQTVHSSHSRAINSVFSMTSVLRYEPYLDETTELFFNRLEDISQNTDWIDLPTLFQYYAFDAIGMLAYGKRYGFIEQNAGIDGISKLAKLPKSRKYAGGKIFCMNLIAKK</sequence>
<dbReference type="AlphaFoldDB" id="A0A0B8MYS3"/>
<dbReference type="Proteomes" id="UP000053095">
    <property type="component" value="Unassembled WGS sequence"/>
</dbReference>